<dbReference type="PANTHER" id="PTHR24028:SF146">
    <property type="entry name" value="CADHERIN 96CB, ISOFORM D-RELATED"/>
    <property type="match status" value="1"/>
</dbReference>
<dbReference type="PANTHER" id="PTHR24028">
    <property type="entry name" value="CADHERIN-87A"/>
    <property type="match status" value="1"/>
</dbReference>
<keyword evidence="17" id="KW-1185">Reference proteome</keyword>
<evidence type="ECO:0000256" key="13">
    <source>
        <dbReference type="SAM" id="MobiDB-lite"/>
    </source>
</evidence>
<evidence type="ECO:0000256" key="1">
    <source>
        <dbReference type="ARBA" id="ARBA00004251"/>
    </source>
</evidence>
<keyword evidence="3 14" id="KW-0812">Transmembrane</keyword>
<dbReference type="RefSeq" id="XP_036366607.1">
    <property type="nucleotide sequence ID" value="XM_036510714.1"/>
</dbReference>
<accession>A0A7E6FIA6</accession>
<evidence type="ECO:0000256" key="14">
    <source>
        <dbReference type="SAM" id="Phobius"/>
    </source>
</evidence>
<feature type="domain" description="Cadherin" evidence="16">
    <location>
        <begin position="358"/>
        <end position="461"/>
    </location>
</feature>
<keyword evidence="11" id="KW-0325">Glycoprotein</keyword>
<evidence type="ECO:0000313" key="17">
    <source>
        <dbReference type="Proteomes" id="UP000515154"/>
    </source>
</evidence>
<evidence type="ECO:0000256" key="15">
    <source>
        <dbReference type="SAM" id="SignalP"/>
    </source>
</evidence>
<feature type="domain" description="Cadherin" evidence="16">
    <location>
        <begin position="690"/>
        <end position="783"/>
    </location>
</feature>
<evidence type="ECO:0000256" key="9">
    <source>
        <dbReference type="ARBA" id="ARBA00022989"/>
    </source>
</evidence>
<dbReference type="FunFam" id="2.60.40.60:FF:000007">
    <property type="entry name" value="Protocadherin alpha 2"/>
    <property type="match status" value="1"/>
</dbReference>
<dbReference type="Proteomes" id="UP000515154">
    <property type="component" value="Linkage group LG18"/>
</dbReference>
<dbReference type="GO" id="GO:0007156">
    <property type="term" value="P:homophilic cell adhesion via plasma membrane adhesion molecules"/>
    <property type="evidence" value="ECO:0007669"/>
    <property type="project" value="InterPro"/>
</dbReference>
<feature type="domain" description="Cadherin" evidence="16">
    <location>
        <begin position="245"/>
        <end position="351"/>
    </location>
</feature>
<dbReference type="InterPro" id="IPR013164">
    <property type="entry name" value="Cadherin_N"/>
</dbReference>
<dbReference type="FunFam" id="2.60.40.60:FF:000116">
    <property type="entry name" value="Dachsous cadherin-related 2"/>
    <property type="match status" value="1"/>
</dbReference>
<evidence type="ECO:0000256" key="7">
    <source>
        <dbReference type="ARBA" id="ARBA00022837"/>
    </source>
</evidence>
<dbReference type="Pfam" id="PF00028">
    <property type="entry name" value="Cadherin"/>
    <property type="match status" value="6"/>
</dbReference>
<proteinExistence type="predicted"/>
<protein>
    <submittedName>
        <fullName evidence="18">Protocadherin alpha-11 isoform X1</fullName>
    </submittedName>
</protein>
<dbReference type="CDD" id="cd11304">
    <property type="entry name" value="Cadherin_repeat"/>
    <property type="match status" value="7"/>
</dbReference>
<dbReference type="SMART" id="SM00112">
    <property type="entry name" value="CA"/>
    <property type="match status" value="7"/>
</dbReference>
<feature type="domain" description="Cadherin" evidence="16">
    <location>
        <begin position="462"/>
        <end position="563"/>
    </location>
</feature>
<keyword evidence="7 12" id="KW-0106">Calcium</keyword>
<dbReference type="FunFam" id="2.60.40.60:FF:000020">
    <property type="entry name" value="Dachsous cadherin-related 1b"/>
    <property type="match status" value="1"/>
</dbReference>
<evidence type="ECO:0000256" key="2">
    <source>
        <dbReference type="ARBA" id="ARBA00022475"/>
    </source>
</evidence>
<reference evidence="18" key="1">
    <citation type="submission" date="2025-08" db="UniProtKB">
        <authorList>
            <consortium name="RefSeq"/>
        </authorList>
    </citation>
    <scope>IDENTIFICATION</scope>
</reference>
<evidence type="ECO:0000256" key="6">
    <source>
        <dbReference type="ARBA" id="ARBA00022737"/>
    </source>
</evidence>
<comment type="subcellular location">
    <subcellularLocation>
        <location evidence="1">Cell membrane</location>
        <topology evidence="1">Single-pass type I membrane protein</topology>
    </subcellularLocation>
</comment>
<keyword evidence="8" id="KW-0130">Cell adhesion</keyword>
<keyword evidence="2" id="KW-1003">Cell membrane</keyword>
<dbReference type="Pfam" id="PF08266">
    <property type="entry name" value="Cadherin_2"/>
    <property type="match status" value="1"/>
</dbReference>
<dbReference type="Gene3D" id="2.60.40.60">
    <property type="entry name" value="Cadherins"/>
    <property type="match status" value="7"/>
</dbReference>
<evidence type="ECO:0000256" key="11">
    <source>
        <dbReference type="ARBA" id="ARBA00023180"/>
    </source>
</evidence>
<evidence type="ECO:0000256" key="4">
    <source>
        <dbReference type="ARBA" id="ARBA00022723"/>
    </source>
</evidence>
<sequence length="1120" mass="124253">MLNSWSLVFMVLLTASNCEDLTYTVMEGEKPGTYLGNIAFDTSLMKNVGTEERNLRFILLKPAHSTEHQQLFKINEKTGKFYTAQVIDAEAVCTQGSECFQIVDVIVQDGEALLKILKIKIVIEDINDNKPIFPRRNINLYFSEGGSGMRKSIPNAVDQDVSEKNSKISYHLQSKNNETFSLIVTERIDGTSKLSINVNKKLDREVRSSYVLEIIAQDGGQPPLQTHLNVNISVTDVNDNAPVFMQDVYNVTIKNELSEQTPIITVSATDADKDENGKVSYRFSSRTSEITLSHFQLNGTTGEIFFRRIFSSSEKYMHLFIEAYDGANPPLSVIGMVQVNIQYTTNNPPEIRINFVSSVAPNTAIVSEDINEGSFIAYVQVFDHDVGNNGQVSCNLRHDHFQLQSLGSTGYKVIVKKRIDREKKDNFNVTVTCQDKGIPALFTDYSFLIEVSDVNDNAPLFEKSSYTASFFENNVIGLSIVKVSAYDKDKRQNAQITYFLQSDLPFSIGKLSGIIRAKTSFDREASSFLTFPVFAKDQGNPSLTGSATLKISILDVNDKSPKFTQPTFEFSTYENQQPNFPVGFINATDADQGINSQLTYSLIRNKGSFIPFQISNDGFLSVVQVLDRELQPEYRFNVLVNDKGTPSLNNTVNVRVKVIDENDNSPEFVFPSGNNFSMTVYYQRYTNKEISIVQAHDNDVGKNAVLRYNIIGGNEKKLFDIDTIKGSIYFARAATAQDSGLYKLQLIVFDSGEPVNSAESNLSLSVIVNNDTAAINKGFEPHTGITLQHNLLIVIVLTVITVSVAIIVITTICVIRRNDVRNATTIPQVSNNSDHSQTLSKQFTFNSDPSLRVPKGNGRRNRCGYNYSTVPEDVGLGCNTSAISENSNHSTGVNKAQVTFQNVVAATNRSVHDCMSDISTGSSNNDSGRGWSDADAGTVQELQSMAENVSPSSQCAIPLLNCHQKSNTVPVSFTSRENGFKPNQRSSFKPNSSSQNSPMNNLRSNHHSLPMNTNIHQQQGSIYQKSPYSTSQQVQPSHTPYSLVAIPIRTIPNKLHYSLVQPQLMPKQQVVSCGANLSQAETSFCENQSSSSTDSCHLLDDLKKHTYSDRSNFVLKDVIV</sequence>
<name>A0A7E6FIA6_9MOLL</name>
<evidence type="ECO:0000256" key="8">
    <source>
        <dbReference type="ARBA" id="ARBA00022889"/>
    </source>
</evidence>
<dbReference type="InterPro" id="IPR020894">
    <property type="entry name" value="Cadherin_CS"/>
</dbReference>
<keyword evidence="5 15" id="KW-0732">Signal</keyword>
<keyword evidence="9 14" id="KW-1133">Transmembrane helix</keyword>
<evidence type="ECO:0000256" key="3">
    <source>
        <dbReference type="ARBA" id="ARBA00022692"/>
    </source>
</evidence>
<dbReference type="PRINTS" id="PR00205">
    <property type="entry name" value="CADHERIN"/>
</dbReference>
<keyword evidence="6" id="KW-0677">Repeat</keyword>
<dbReference type="PROSITE" id="PS50268">
    <property type="entry name" value="CADHERIN_2"/>
    <property type="match status" value="7"/>
</dbReference>
<evidence type="ECO:0000256" key="12">
    <source>
        <dbReference type="PROSITE-ProRule" id="PRU00043"/>
    </source>
</evidence>
<feature type="region of interest" description="Disordered" evidence="13">
    <location>
        <begin position="973"/>
        <end position="1010"/>
    </location>
</feature>
<dbReference type="GO" id="GO:0005509">
    <property type="term" value="F:calcium ion binding"/>
    <property type="evidence" value="ECO:0007669"/>
    <property type="project" value="UniProtKB-UniRule"/>
</dbReference>
<keyword evidence="10 14" id="KW-0472">Membrane</keyword>
<evidence type="ECO:0000259" key="16">
    <source>
        <dbReference type="PROSITE" id="PS50268"/>
    </source>
</evidence>
<gene>
    <name evidence="18" type="primary">LOC115221427</name>
</gene>
<dbReference type="FunFam" id="2.60.40.60:FF:000092">
    <property type="entry name" value="Protocadherin 8"/>
    <property type="match status" value="1"/>
</dbReference>
<dbReference type="GO" id="GO:0007163">
    <property type="term" value="P:establishment or maintenance of cell polarity"/>
    <property type="evidence" value="ECO:0007669"/>
    <property type="project" value="UniProtKB-ARBA"/>
</dbReference>
<dbReference type="InterPro" id="IPR015919">
    <property type="entry name" value="Cadherin-like_sf"/>
</dbReference>
<feature type="domain" description="Cadherin" evidence="16">
    <location>
        <begin position="156"/>
        <end position="244"/>
    </location>
</feature>
<dbReference type="FunFam" id="2.60.40.60:FF:000123">
    <property type="entry name" value="Protocadherin beta 4"/>
    <property type="match status" value="1"/>
</dbReference>
<dbReference type="KEGG" id="osn:115221427"/>
<feature type="signal peptide" evidence="15">
    <location>
        <begin position="1"/>
        <end position="18"/>
    </location>
</feature>
<evidence type="ECO:0000256" key="5">
    <source>
        <dbReference type="ARBA" id="ARBA00022729"/>
    </source>
</evidence>
<dbReference type="SUPFAM" id="SSF49313">
    <property type="entry name" value="Cadherin-like"/>
    <property type="match status" value="7"/>
</dbReference>
<dbReference type="InterPro" id="IPR002126">
    <property type="entry name" value="Cadherin-like_dom"/>
</dbReference>
<organism evidence="17 18">
    <name type="scientific">Octopus sinensis</name>
    <name type="common">East Asian common octopus</name>
    <dbReference type="NCBI Taxonomy" id="2607531"/>
    <lineage>
        <taxon>Eukaryota</taxon>
        <taxon>Metazoa</taxon>
        <taxon>Spiralia</taxon>
        <taxon>Lophotrochozoa</taxon>
        <taxon>Mollusca</taxon>
        <taxon>Cephalopoda</taxon>
        <taxon>Coleoidea</taxon>
        <taxon>Octopodiformes</taxon>
        <taxon>Octopoda</taxon>
        <taxon>Incirrata</taxon>
        <taxon>Octopodidae</taxon>
        <taxon>Octopus</taxon>
    </lineage>
</organism>
<dbReference type="InterPro" id="IPR050174">
    <property type="entry name" value="Protocadherin/Cadherin-CA"/>
</dbReference>
<evidence type="ECO:0000313" key="18">
    <source>
        <dbReference type="RefSeq" id="XP_036366607.1"/>
    </source>
</evidence>
<evidence type="ECO:0000256" key="10">
    <source>
        <dbReference type="ARBA" id="ARBA00023136"/>
    </source>
</evidence>
<dbReference type="GO" id="GO:0005886">
    <property type="term" value="C:plasma membrane"/>
    <property type="evidence" value="ECO:0007669"/>
    <property type="project" value="UniProtKB-SubCell"/>
</dbReference>
<dbReference type="AlphaFoldDB" id="A0A7E6FIA6"/>
<feature type="chain" id="PRO_5028920663" evidence="15">
    <location>
        <begin position="19"/>
        <end position="1120"/>
    </location>
</feature>
<feature type="domain" description="Cadherin" evidence="16">
    <location>
        <begin position="564"/>
        <end position="668"/>
    </location>
</feature>
<feature type="transmembrane region" description="Helical" evidence="14">
    <location>
        <begin position="791"/>
        <end position="815"/>
    </location>
</feature>
<feature type="domain" description="Cadherin" evidence="16">
    <location>
        <begin position="17"/>
        <end position="133"/>
    </location>
</feature>
<feature type="compositionally biased region" description="Low complexity" evidence="13">
    <location>
        <begin position="983"/>
        <end position="1001"/>
    </location>
</feature>
<keyword evidence="4" id="KW-0479">Metal-binding</keyword>
<dbReference type="PROSITE" id="PS00232">
    <property type="entry name" value="CADHERIN_1"/>
    <property type="match status" value="3"/>
</dbReference>